<dbReference type="PROSITE" id="PS51198">
    <property type="entry name" value="UVRD_HELICASE_ATP_BIND"/>
    <property type="match status" value="1"/>
</dbReference>
<dbReference type="InterPro" id="IPR000212">
    <property type="entry name" value="DNA_helicase_UvrD/REP"/>
</dbReference>
<evidence type="ECO:0000256" key="9">
    <source>
        <dbReference type="ARBA" id="ARBA00034808"/>
    </source>
</evidence>
<dbReference type="GO" id="GO:0005829">
    <property type="term" value="C:cytosol"/>
    <property type="evidence" value="ECO:0007669"/>
    <property type="project" value="TreeGrafter"/>
</dbReference>
<dbReference type="EC" id="5.6.2.4" evidence="9"/>
<keyword evidence="3" id="KW-0378">Hydrolase</keyword>
<name>A0A5J4KTK3_9ZZZZ</name>
<organism evidence="13">
    <name type="scientific">hot springs metagenome</name>
    <dbReference type="NCBI Taxonomy" id="433727"/>
    <lineage>
        <taxon>unclassified sequences</taxon>
        <taxon>metagenomes</taxon>
        <taxon>ecological metagenomes</taxon>
    </lineage>
</organism>
<evidence type="ECO:0000256" key="6">
    <source>
        <dbReference type="ARBA" id="ARBA00023125"/>
    </source>
</evidence>
<dbReference type="Pfam" id="PF00580">
    <property type="entry name" value="UvrD-helicase"/>
    <property type="match status" value="1"/>
</dbReference>
<comment type="similarity">
    <text evidence="1">Belongs to the helicase family. UvrD subfamily.</text>
</comment>
<dbReference type="InterPro" id="IPR014017">
    <property type="entry name" value="DNA_helicase_UvrD-like_C"/>
</dbReference>
<keyword evidence="5" id="KW-0067">ATP-binding</keyword>
<evidence type="ECO:0000313" key="13">
    <source>
        <dbReference type="EMBL" id="GER92594.1"/>
    </source>
</evidence>
<dbReference type="GO" id="GO:0000725">
    <property type="term" value="P:recombinational repair"/>
    <property type="evidence" value="ECO:0007669"/>
    <property type="project" value="TreeGrafter"/>
</dbReference>
<dbReference type="GO" id="GO:0016787">
    <property type="term" value="F:hydrolase activity"/>
    <property type="evidence" value="ECO:0007669"/>
    <property type="project" value="UniProtKB-KW"/>
</dbReference>
<dbReference type="AlphaFoldDB" id="A0A5J4KTK3"/>
<proteinExistence type="inferred from homology"/>
<accession>A0A5J4KTK3</accession>
<dbReference type="InterPro" id="IPR014016">
    <property type="entry name" value="UvrD-like_ATP-bd"/>
</dbReference>
<keyword evidence="4 13" id="KW-0347">Helicase</keyword>
<dbReference type="PANTHER" id="PTHR11070:SF2">
    <property type="entry name" value="ATP-DEPENDENT DNA HELICASE SRS2"/>
    <property type="match status" value="1"/>
</dbReference>
<comment type="caution">
    <text evidence="13">The sequence shown here is derived from an EMBL/GenBank/DDBJ whole genome shotgun (WGS) entry which is preliminary data.</text>
</comment>
<reference evidence="13" key="1">
    <citation type="submission" date="2019-10" db="EMBL/GenBank/DDBJ databases">
        <title>Metagenomic sequencing of thiosulfate-disproportionating enrichment culture.</title>
        <authorList>
            <person name="Umezawa K."/>
            <person name="Kojima H."/>
            <person name="Fukui M."/>
        </authorList>
    </citation>
    <scope>NUCLEOTIDE SEQUENCE</scope>
    <source>
        <strain evidence="13">45J</strain>
    </source>
</reference>
<evidence type="ECO:0000256" key="2">
    <source>
        <dbReference type="ARBA" id="ARBA00022741"/>
    </source>
</evidence>
<dbReference type="CDD" id="cd17932">
    <property type="entry name" value="DEXQc_UvrD"/>
    <property type="match status" value="1"/>
</dbReference>
<dbReference type="Pfam" id="PF13361">
    <property type="entry name" value="UvrD_C"/>
    <property type="match status" value="1"/>
</dbReference>
<dbReference type="GO" id="GO:0003677">
    <property type="term" value="F:DNA binding"/>
    <property type="evidence" value="ECO:0007669"/>
    <property type="project" value="UniProtKB-KW"/>
</dbReference>
<sequence length="700" mass="80140">MAKDVLLEELNPQQKEAILYSKGPLLVLAGAGSGKTRVITHKFAYLTKKKKYHPSSIFTVTFTNKAANEMKERIARFVGSDMRQSWIGTFHSQCNKILRREIKALGYKPDFSIYDDDDQCNLIRHILKELKIYEALYKGVASRISILKASLISPEEFLSQGDGFSFDEKLGRVYLKYQDELKRCNALDFDDLIMLTVRLFEENPKLLSKYQEMFPYILVDEFQDTNHAQYRLLQLMARHKNICAVGDDDQSIYKFRGADVSNILNFEKDFPDAMIIKLEQNYRSTQNILDVSGAVIAKNPQRKPKKLWTEKGCGEKVIYCRLNTEEEEARYIARNIKDLYLKGNYEYSHFAILYRINLQARAIEDALREEVIPYHVISGVSFYHRREIKDIISYMKLALNTDDNVSLRRIINSPPRGIGASTLSKIEHEAKKNSVSLFAAIKLMLKSNNITSSIKDKISEFVKIIEKISSTHHKTAADMLKDIVEKTGYIEDIEEERLQNILELVSSAENIPIKDFADRVALVSTTDDEPKKASVSLMTLHSAKGLEFPVVFVTGVEEGILPYFKAIDDASEMQEERRLFYVGMTRAKDILCLTAAKKRRLYSKVQEQEPSRFLQDIPKECCNWIEKVQQKTEVIPEPAKLPPKKRASAYTVGCRVKHPAWGIGVVRDCCEEGSNTKLTVNFPGIGIKRLVAKYANLERI</sequence>
<dbReference type="Gene3D" id="1.10.486.10">
    <property type="entry name" value="PCRA, domain 4"/>
    <property type="match status" value="1"/>
</dbReference>
<comment type="catalytic activity">
    <reaction evidence="10">
        <text>ATP + H2O = ADP + phosphate + H(+)</text>
        <dbReference type="Rhea" id="RHEA:13065"/>
        <dbReference type="ChEBI" id="CHEBI:15377"/>
        <dbReference type="ChEBI" id="CHEBI:15378"/>
        <dbReference type="ChEBI" id="CHEBI:30616"/>
        <dbReference type="ChEBI" id="CHEBI:43474"/>
        <dbReference type="ChEBI" id="CHEBI:456216"/>
        <dbReference type="EC" id="5.6.2.4"/>
    </reaction>
</comment>
<dbReference type="Gene3D" id="1.10.10.160">
    <property type="match status" value="1"/>
</dbReference>
<dbReference type="CDD" id="cd18807">
    <property type="entry name" value="SF1_C_UvrD"/>
    <property type="match status" value="1"/>
</dbReference>
<evidence type="ECO:0000256" key="10">
    <source>
        <dbReference type="ARBA" id="ARBA00048988"/>
    </source>
</evidence>
<feature type="domain" description="UvrD-like helicase ATP-binding" evidence="11">
    <location>
        <begin position="8"/>
        <end position="285"/>
    </location>
</feature>
<feature type="domain" description="UvrD-like helicase C-terminal" evidence="12">
    <location>
        <begin position="286"/>
        <end position="545"/>
    </location>
</feature>
<dbReference type="Gene3D" id="3.40.50.300">
    <property type="entry name" value="P-loop containing nucleotide triphosphate hydrolases"/>
    <property type="match status" value="2"/>
</dbReference>
<keyword evidence="7" id="KW-0413">Isomerase</keyword>
<evidence type="ECO:0000256" key="8">
    <source>
        <dbReference type="ARBA" id="ARBA00034617"/>
    </source>
</evidence>
<gene>
    <name evidence="13" type="ORF">A45J_0312</name>
</gene>
<dbReference type="SUPFAM" id="SSF52540">
    <property type="entry name" value="P-loop containing nucleoside triphosphate hydrolases"/>
    <property type="match status" value="1"/>
</dbReference>
<evidence type="ECO:0000259" key="11">
    <source>
        <dbReference type="PROSITE" id="PS51198"/>
    </source>
</evidence>
<dbReference type="PROSITE" id="PS51217">
    <property type="entry name" value="UVRD_HELICASE_CTER"/>
    <property type="match status" value="1"/>
</dbReference>
<evidence type="ECO:0000256" key="4">
    <source>
        <dbReference type="ARBA" id="ARBA00022806"/>
    </source>
</evidence>
<dbReference type="PANTHER" id="PTHR11070">
    <property type="entry name" value="UVRD / RECB / PCRA DNA HELICASE FAMILY MEMBER"/>
    <property type="match status" value="1"/>
</dbReference>
<evidence type="ECO:0000256" key="5">
    <source>
        <dbReference type="ARBA" id="ARBA00022840"/>
    </source>
</evidence>
<dbReference type="InterPro" id="IPR013986">
    <property type="entry name" value="DExx_box_DNA_helicase_dom_sf"/>
</dbReference>
<evidence type="ECO:0000259" key="12">
    <source>
        <dbReference type="PROSITE" id="PS51217"/>
    </source>
</evidence>
<keyword evidence="2" id="KW-0547">Nucleotide-binding</keyword>
<dbReference type="GO" id="GO:0033202">
    <property type="term" value="C:DNA helicase complex"/>
    <property type="evidence" value="ECO:0007669"/>
    <property type="project" value="TreeGrafter"/>
</dbReference>
<dbReference type="Pfam" id="PF21196">
    <property type="entry name" value="PcrA_UvrD_tudor"/>
    <property type="match status" value="1"/>
</dbReference>
<dbReference type="GO" id="GO:0005524">
    <property type="term" value="F:ATP binding"/>
    <property type="evidence" value="ECO:0007669"/>
    <property type="project" value="UniProtKB-KW"/>
</dbReference>
<evidence type="ECO:0000256" key="1">
    <source>
        <dbReference type="ARBA" id="ARBA00009922"/>
    </source>
</evidence>
<dbReference type="EMBL" id="BLAB01000001">
    <property type="protein sequence ID" value="GER92594.1"/>
    <property type="molecule type" value="Genomic_DNA"/>
</dbReference>
<comment type="catalytic activity">
    <reaction evidence="8">
        <text>Couples ATP hydrolysis with the unwinding of duplex DNA by translocating in the 3'-5' direction.</text>
        <dbReference type="EC" id="5.6.2.4"/>
    </reaction>
</comment>
<keyword evidence="6" id="KW-0238">DNA-binding</keyword>
<dbReference type="GO" id="GO:0043138">
    <property type="term" value="F:3'-5' DNA helicase activity"/>
    <property type="evidence" value="ECO:0007669"/>
    <property type="project" value="UniProtKB-EC"/>
</dbReference>
<evidence type="ECO:0000256" key="3">
    <source>
        <dbReference type="ARBA" id="ARBA00022801"/>
    </source>
</evidence>
<protein>
    <recommendedName>
        <fullName evidence="9">DNA 3'-5' helicase</fullName>
        <ecNumber evidence="9">5.6.2.4</ecNumber>
    </recommendedName>
</protein>
<evidence type="ECO:0000256" key="7">
    <source>
        <dbReference type="ARBA" id="ARBA00023235"/>
    </source>
</evidence>
<dbReference type="InterPro" id="IPR027417">
    <property type="entry name" value="P-loop_NTPase"/>
</dbReference>